<evidence type="ECO:0000313" key="3">
    <source>
        <dbReference type="EMBL" id="MDP9824749.1"/>
    </source>
</evidence>
<dbReference type="EMBL" id="JAUSQZ010000001">
    <property type="protein sequence ID" value="MDP9824749.1"/>
    <property type="molecule type" value="Genomic_DNA"/>
</dbReference>
<accession>A0ABT9NWE7</accession>
<evidence type="ECO:0000256" key="1">
    <source>
        <dbReference type="SAM" id="MobiDB-lite"/>
    </source>
</evidence>
<evidence type="ECO:0000313" key="4">
    <source>
        <dbReference type="Proteomes" id="UP001235712"/>
    </source>
</evidence>
<name>A0ABT9NWE7_9ACTN</name>
<comment type="caution">
    <text evidence="3">The sequence shown here is derived from an EMBL/GenBank/DDBJ whole genome shotgun (WGS) entry which is preliminary data.</text>
</comment>
<reference evidence="3 4" key="1">
    <citation type="submission" date="2023-07" db="EMBL/GenBank/DDBJ databases">
        <title>Sequencing the genomes of 1000 actinobacteria strains.</title>
        <authorList>
            <person name="Klenk H.-P."/>
        </authorList>
    </citation>
    <scope>NUCLEOTIDE SEQUENCE [LARGE SCALE GENOMIC DNA]</scope>
    <source>
        <strain evidence="3 4">DSM 44388</strain>
    </source>
</reference>
<dbReference type="Proteomes" id="UP001235712">
    <property type="component" value="Unassembled WGS sequence"/>
</dbReference>
<keyword evidence="2" id="KW-1133">Transmembrane helix</keyword>
<keyword evidence="4" id="KW-1185">Reference proteome</keyword>
<keyword evidence="2" id="KW-0472">Membrane</keyword>
<gene>
    <name evidence="3" type="ORF">J2S57_000498</name>
</gene>
<feature type="region of interest" description="Disordered" evidence="1">
    <location>
        <begin position="1"/>
        <end position="23"/>
    </location>
</feature>
<sequence>MPTNVEQRPDEKRPGPERSGRGPLAAFAIGAPIVLILVVAAGFTHPWNPGGGIAEGSYTRDYSQTRQIGAGPGRCLQVTLTGTLSATYRSPAWSLGGPGWTSPRLTAPGVRSRITTACAEGGVTAPSDAVQLTQYWATQTCDEPERGDWQQSARLKGCDQDLVAGISAGSTREGDTFEASFGDLGWQGTTYGDSVCLDGMVVAQVEDEGSTVPVGLDGYRVCLDPASANRS</sequence>
<proteinExistence type="predicted"/>
<evidence type="ECO:0000256" key="2">
    <source>
        <dbReference type="SAM" id="Phobius"/>
    </source>
</evidence>
<organism evidence="3 4">
    <name type="scientific">Kineosporia succinea</name>
    <dbReference type="NCBI Taxonomy" id="84632"/>
    <lineage>
        <taxon>Bacteria</taxon>
        <taxon>Bacillati</taxon>
        <taxon>Actinomycetota</taxon>
        <taxon>Actinomycetes</taxon>
        <taxon>Kineosporiales</taxon>
        <taxon>Kineosporiaceae</taxon>
        <taxon>Kineosporia</taxon>
    </lineage>
</organism>
<feature type="transmembrane region" description="Helical" evidence="2">
    <location>
        <begin position="24"/>
        <end position="43"/>
    </location>
</feature>
<protein>
    <submittedName>
        <fullName evidence="3">Uncharacterized protein</fullName>
    </submittedName>
</protein>
<keyword evidence="2" id="KW-0812">Transmembrane</keyword>
<dbReference type="RefSeq" id="WP_307237821.1">
    <property type="nucleotide sequence ID" value="NZ_JAUSQZ010000001.1"/>
</dbReference>
<feature type="compositionally biased region" description="Basic and acidic residues" evidence="1">
    <location>
        <begin position="7"/>
        <end position="20"/>
    </location>
</feature>